<keyword evidence="1" id="KW-0472">Membrane</keyword>
<feature type="transmembrane region" description="Helical" evidence="1">
    <location>
        <begin position="202"/>
        <end position="221"/>
    </location>
</feature>
<keyword evidence="1" id="KW-0812">Transmembrane</keyword>
<dbReference type="AlphaFoldDB" id="A0A5C6Q504"/>
<dbReference type="Proteomes" id="UP000321525">
    <property type="component" value="Unassembled WGS sequence"/>
</dbReference>
<name>A0A5C6Q504_9GAMM</name>
<dbReference type="EMBL" id="VOLR01000030">
    <property type="protein sequence ID" value="TWX55109.1"/>
    <property type="molecule type" value="Genomic_DNA"/>
</dbReference>
<dbReference type="InterPro" id="IPR036680">
    <property type="entry name" value="SPOR-like_sf"/>
</dbReference>
<accession>A0A5C6Q504</accession>
<proteinExistence type="predicted"/>
<sequence length="475" mass="52743">MSAQAHATEYNAPQSVTTISANARVDYILRFSKHAVLVVDQDANVYSQVASQFLGSLGNDHNAAFIAISPKLNDIQIRCRIVEQLFADTLFDPEQSLAVSLINLSKQEKQTIDIVIEHAQFLSVQILHELCQLTDIAKKANYAISVLMLGTPKAGLLLAQNKSLFHKKISVLSGETGQLLTLNSKAFKVRTSFFQFSRFTQWTLIFISFVICLGSTGYWLFQQDVFSVDTQLKLQAVPANSTSIISAYNNKKVSVSAKSADIFLSLTAPEQTVKTLISLPAEPTDIVQAIIHKEHYVADSRDSILTNKVKRFESFLDKKALTENKASDTSISEKIAIDVLATKKPENVVTTQVTQPLMQANLIAKKGTASSIEGIDTQANYYISAQTGFVIQIAGFTRLSVYQEFLPDFKGLNIKSYYRLFNQQPMLMITSEVFNTRLAAEKAVTLLPSSIKVYQPWVKSLQAINNEINAYQDSQ</sequence>
<dbReference type="OrthoDB" id="6221244at2"/>
<evidence type="ECO:0000313" key="3">
    <source>
        <dbReference type="EMBL" id="TWX64005.1"/>
    </source>
</evidence>
<keyword evidence="1" id="KW-1133">Transmembrane helix</keyword>
<evidence type="ECO:0000313" key="2">
    <source>
        <dbReference type="EMBL" id="TWX55109.1"/>
    </source>
</evidence>
<evidence type="ECO:0000256" key="1">
    <source>
        <dbReference type="SAM" id="Phobius"/>
    </source>
</evidence>
<organism evidence="3 5">
    <name type="scientific">Colwellia hornerae</name>
    <dbReference type="NCBI Taxonomy" id="89402"/>
    <lineage>
        <taxon>Bacteria</taxon>
        <taxon>Pseudomonadati</taxon>
        <taxon>Pseudomonadota</taxon>
        <taxon>Gammaproteobacteria</taxon>
        <taxon>Alteromonadales</taxon>
        <taxon>Colwelliaceae</taxon>
        <taxon>Colwellia</taxon>
    </lineage>
</organism>
<dbReference type="EMBL" id="VOLQ01000036">
    <property type="protein sequence ID" value="TWX64005.1"/>
    <property type="molecule type" value="Genomic_DNA"/>
</dbReference>
<protein>
    <recommendedName>
        <fullName evidence="6">SPOR domain-containing protein</fullName>
    </recommendedName>
</protein>
<dbReference type="Proteomes" id="UP000321917">
    <property type="component" value="Unassembled WGS sequence"/>
</dbReference>
<comment type="caution">
    <text evidence="3">The sequence shown here is derived from an EMBL/GenBank/DDBJ whole genome shotgun (WGS) entry which is preliminary data.</text>
</comment>
<reference evidence="3 5" key="1">
    <citation type="submission" date="2019-07" db="EMBL/GenBank/DDBJ databases">
        <title>Genomes of sea-ice associated Colwellia species.</title>
        <authorList>
            <person name="Bowman J.P."/>
        </authorList>
    </citation>
    <scope>NUCLEOTIDE SEQUENCE [LARGE SCALE GENOMIC DNA]</scope>
    <source>
        <strain evidence="2 4">ACAM 607</strain>
        <strain evidence="3 5">IC036</strain>
    </source>
</reference>
<evidence type="ECO:0008006" key="6">
    <source>
        <dbReference type="Google" id="ProtNLM"/>
    </source>
</evidence>
<keyword evidence="4" id="KW-1185">Reference proteome</keyword>
<dbReference type="RefSeq" id="WP_146800661.1">
    <property type="nucleotide sequence ID" value="NZ_VOLP01000030.1"/>
</dbReference>
<evidence type="ECO:0000313" key="5">
    <source>
        <dbReference type="Proteomes" id="UP000321917"/>
    </source>
</evidence>
<gene>
    <name evidence="2" type="ORF">ESZ26_16735</name>
    <name evidence="3" type="ORF">ESZ27_15350</name>
</gene>
<dbReference type="Gene3D" id="3.30.70.1070">
    <property type="entry name" value="Sporulation related repeat"/>
    <property type="match status" value="1"/>
</dbReference>
<evidence type="ECO:0000313" key="4">
    <source>
        <dbReference type="Proteomes" id="UP000321525"/>
    </source>
</evidence>
<dbReference type="GO" id="GO:0042834">
    <property type="term" value="F:peptidoglycan binding"/>
    <property type="evidence" value="ECO:0007669"/>
    <property type="project" value="InterPro"/>
</dbReference>